<comment type="caution">
    <text evidence="4">The sequence shown here is derived from an EMBL/GenBank/DDBJ whole genome shotgun (WGS) entry which is preliminary data.</text>
</comment>
<feature type="transmembrane region" description="Helical" evidence="1">
    <location>
        <begin position="616"/>
        <end position="639"/>
    </location>
</feature>
<dbReference type="OrthoDB" id="9773014at2"/>
<dbReference type="Gene3D" id="3.40.50.880">
    <property type="match status" value="1"/>
</dbReference>
<keyword evidence="1" id="KW-0812">Transmembrane</keyword>
<dbReference type="InterPro" id="IPR024163">
    <property type="entry name" value="Aerotolerance_reg_N"/>
</dbReference>
<keyword evidence="1" id="KW-1133">Transmembrane helix</keyword>
<proteinExistence type="predicted"/>
<dbReference type="PANTHER" id="PTHR37464">
    <property type="entry name" value="BLL2463 PROTEIN"/>
    <property type="match status" value="1"/>
</dbReference>
<evidence type="ECO:0000313" key="5">
    <source>
        <dbReference type="Proteomes" id="UP000321523"/>
    </source>
</evidence>
<feature type="domain" description="DUF4159" evidence="3">
    <location>
        <begin position="689"/>
        <end position="897"/>
    </location>
</feature>
<feature type="transmembrane region" description="Helical" evidence="1">
    <location>
        <begin position="6"/>
        <end position="28"/>
    </location>
</feature>
<keyword evidence="5" id="KW-1185">Reference proteome</keyword>
<keyword evidence="1" id="KW-0472">Membrane</keyword>
<feature type="transmembrane region" description="Helical" evidence="1">
    <location>
        <begin position="651"/>
        <end position="671"/>
    </location>
</feature>
<evidence type="ECO:0000259" key="2">
    <source>
        <dbReference type="Pfam" id="PF07584"/>
    </source>
</evidence>
<dbReference type="RefSeq" id="WP_044433606.1">
    <property type="nucleotide sequence ID" value="NZ_BJYZ01000013.1"/>
</dbReference>
<reference evidence="4 5" key="1">
    <citation type="submission" date="2019-07" db="EMBL/GenBank/DDBJ databases">
        <title>Whole genome shotgun sequence of Skermanella aerolata NBRC 106429.</title>
        <authorList>
            <person name="Hosoyama A."/>
            <person name="Uohara A."/>
            <person name="Ohji S."/>
            <person name="Ichikawa N."/>
        </authorList>
    </citation>
    <scope>NUCLEOTIDE SEQUENCE [LARGE SCALE GENOMIC DNA]</scope>
    <source>
        <strain evidence="4 5">NBRC 106429</strain>
    </source>
</reference>
<dbReference type="EMBL" id="BJYZ01000013">
    <property type="protein sequence ID" value="GEO39027.1"/>
    <property type="molecule type" value="Genomic_DNA"/>
</dbReference>
<dbReference type="InterPro" id="IPR029062">
    <property type="entry name" value="Class_I_gatase-like"/>
</dbReference>
<dbReference type="Gene3D" id="3.40.50.12140">
    <property type="entry name" value="Domain of unknown function DUF4159"/>
    <property type="match status" value="1"/>
</dbReference>
<dbReference type="NCBIfam" id="TIGR02226">
    <property type="entry name" value="two_anch"/>
    <property type="match status" value="1"/>
</dbReference>
<sequence length="917" mass="98548">MLGLGPIAFAVPWILGALIVLPVLWWLLRLTPPSPRIVQFPAIRLLRDLVAREETPARTPLWLLIMRIILAALVILALAQPLLNPRAGLPGSGPIVMVVDNGWGAGRDWPARQRTMADLVDQAERGNRDLIVVATAPDAAGEKPRPSNLMRPADARRITQSLAPMPWPTDRAAVLEALRGLQVQGSAHTVWLSDGLSDAAAQPLAARLQQMGGVEILMDGADRLPNLLLPPATEGTDLVATVKRADTTLPTPVTVRAMADDGRLLARQGAAFAPGADTQEIRLALPVELRNEVVRMSIEGEQTAGATVLLDERWRRRPVGLVSGRPEGENQPLLSDLYYLERALSPFSEIRRGTVLDLMSRDLSVLILADIGALTDTEATAVETWVERGGVLVRFAGPRLAQHTDHLVPVRLRLGDRTLGGALSWSEPAKLAAFPPSSPFAGMHIPPDVLVDRQVLAEPSIDLPDKTWARLADGTPLVTAENREEGKIVLVHTTANPDWSNLALSGLFVDMLRRITALSEGVSGDMQATTFAPIEVLDGRGQLVPPPATVFPIPGNAFRPDALGPRHPPGFYGTEEARRALNLTSLVTRIEPLRRLPAGVAQGTYAARGEVDLKPWLLGMAMALAIADLFVAMVLRGLLGNFRFGRGRRRAAVTAAAVLLAAGTVAAWPGGARAAGDDFALKASGETYLAYVVTGDRTLDDTTKAGLEGLSEVLNRRTAVETAGAMAVDPEQDELAFFPLLYWAISPSQPDLSDAARVKLNMFLRNGGTILFDTRDRQFGAGSALTGGGPGSQRLRQLVDGLDVPALAPVPPEHVLTKAFYLLQDFPGRYSGGDVWVEAQEGRHNDGVSSVIIGAADWAGAWAVDESGRPRNAVVPGGERQREMAYRFGVNLVMYALTGNYKADQVHVPAILERLGQ</sequence>
<feature type="transmembrane region" description="Helical" evidence="1">
    <location>
        <begin position="61"/>
        <end position="83"/>
    </location>
</feature>
<dbReference type="InterPro" id="IPR025297">
    <property type="entry name" value="DUF4159"/>
</dbReference>
<dbReference type="Pfam" id="PF07584">
    <property type="entry name" value="BatA"/>
    <property type="match status" value="1"/>
</dbReference>
<dbReference type="PANTHER" id="PTHR37464:SF1">
    <property type="entry name" value="BLL2463 PROTEIN"/>
    <property type="match status" value="1"/>
</dbReference>
<dbReference type="Pfam" id="PF13709">
    <property type="entry name" value="DUF4159"/>
    <property type="match status" value="1"/>
</dbReference>
<protein>
    <submittedName>
        <fullName evidence="4">LytTR family transcriptional regulator</fullName>
    </submittedName>
</protein>
<evidence type="ECO:0000259" key="3">
    <source>
        <dbReference type="Pfam" id="PF13709"/>
    </source>
</evidence>
<organism evidence="4 5">
    <name type="scientific">Skermanella aerolata</name>
    <dbReference type="NCBI Taxonomy" id="393310"/>
    <lineage>
        <taxon>Bacteria</taxon>
        <taxon>Pseudomonadati</taxon>
        <taxon>Pseudomonadota</taxon>
        <taxon>Alphaproteobacteria</taxon>
        <taxon>Rhodospirillales</taxon>
        <taxon>Azospirillaceae</taxon>
        <taxon>Skermanella</taxon>
    </lineage>
</organism>
<dbReference type="AlphaFoldDB" id="A0A512DRF0"/>
<feature type="domain" description="Aerotolerance regulator N-terminal" evidence="2">
    <location>
        <begin position="7"/>
        <end position="81"/>
    </location>
</feature>
<gene>
    <name evidence="4" type="ORF">SAE02_31750</name>
</gene>
<dbReference type="SUPFAM" id="SSF52317">
    <property type="entry name" value="Class I glutamine amidotransferase-like"/>
    <property type="match status" value="1"/>
</dbReference>
<name>A0A512DRF0_9PROT</name>
<accession>A0A512DRF0</accession>
<evidence type="ECO:0000313" key="4">
    <source>
        <dbReference type="EMBL" id="GEO39027.1"/>
    </source>
</evidence>
<evidence type="ECO:0000256" key="1">
    <source>
        <dbReference type="SAM" id="Phobius"/>
    </source>
</evidence>
<dbReference type="InterPro" id="IPR011933">
    <property type="entry name" value="Double_TM_dom"/>
</dbReference>
<dbReference type="Proteomes" id="UP000321523">
    <property type="component" value="Unassembled WGS sequence"/>
</dbReference>
<dbReference type="CDD" id="cd03143">
    <property type="entry name" value="A4_beta-galactosidase_middle_domain"/>
    <property type="match status" value="1"/>
</dbReference>